<dbReference type="PANTHER" id="PTHR43283">
    <property type="entry name" value="BETA-LACTAMASE-RELATED"/>
    <property type="match status" value="1"/>
</dbReference>
<dbReference type="EMBL" id="LZLQ01000051">
    <property type="protein sequence ID" value="OBK17204.1"/>
    <property type="molecule type" value="Genomic_DNA"/>
</dbReference>
<comment type="caution">
    <text evidence="2">The sequence shown here is derived from an EMBL/GenBank/DDBJ whole genome shotgun (WGS) entry which is preliminary data.</text>
</comment>
<proteinExistence type="predicted"/>
<dbReference type="OrthoDB" id="3336932at2"/>
<dbReference type="PANTHER" id="PTHR43283:SF15">
    <property type="entry name" value="CONSERVED PROTEIN"/>
    <property type="match status" value="1"/>
</dbReference>
<dbReference type="Gene3D" id="3.40.710.10">
    <property type="entry name" value="DD-peptidase/beta-lactamase superfamily"/>
    <property type="match status" value="1"/>
</dbReference>
<keyword evidence="3" id="KW-1185">Reference proteome</keyword>
<dbReference type="RefSeq" id="WP_065158057.1">
    <property type="nucleotide sequence ID" value="NZ_LZLQ01000051.1"/>
</dbReference>
<dbReference type="SUPFAM" id="SSF56601">
    <property type="entry name" value="beta-lactamase/transpeptidase-like"/>
    <property type="match status" value="1"/>
</dbReference>
<keyword evidence="2" id="KW-0378">Hydrolase</keyword>
<accession>A0A1A3N808</accession>
<name>A0A1A3N808_MYCAS</name>
<dbReference type="InterPro" id="IPR050789">
    <property type="entry name" value="Diverse_Enzym_Activities"/>
</dbReference>
<dbReference type="Pfam" id="PF00144">
    <property type="entry name" value="Beta-lactamase"/>
    <property type="match status" value="1"/>
</dbReference>
<dbReference type="InterPro" id="IPR001466">
    <property type="entry name" value="Beta-lactam-related"/>
</dbReference>
<dbReference type="Proteomes" id="UP000093629">
    <property type="component" value="Unassembled WGS sequence"/>
</dbReference>
<dbReference type="GO" id="GO:0016787">
    <property type="term" value="F:hydrolase activity"/>
    <property type="evidence" value="ECO:0007669"/>
    <property type="project" value="UniProtKB-KW"/>
</dbReference>
<protein>
    <submittedName>
        <fullName evidence="2">Serine hydrolase</fullName>
    </submittedName>
</protein>
<organism evidence="2 3">
    <name type="scientific">Mycobacterium asiaticum</name>
    <dbReference type="NCBI Taxonomy" id="1790"/>
    <lineage>
        <taxon>Bacteria</taxon>
        <taxon>Bacillati</taxon>
        <taxon>Actinomycetota</taxon>
        <taxon>Actinomycetes</taxon>
        <taxon>Mycobacteriales</taxon>
        <taxon>Mycobacteriaceae</taxon>
        <taxon>Mycobacterium</taxon>
    </lineage>
</organism>
<evidence type="ECO:0000313" key="2">
    <source>
        <dbReference type="EMBL" id="OBK17204.1"/>
    </source>
</evidence>
<evidence type="ECO:0000313" key="3">
    <source>
        <dbReference type="Proteomes" id="UP000093629"/>
    </source>
</evidence>
<gene>
    <name evidence="2" type="ORF">A5636_22860</name>
</gene>
<sequence>MGMLDALADWPVPNVAAAVVGPDGVLASHGDTGHEFALASVTKPIVARAAQVAVEEGVVDLDTEAGPPGSTIRHLLAHASGLAMHSGDTLAAPGTRRMYSNYGFTVLAETIERESGIAFGRYLSEAVCEPLGMTATRLEGGAAAAGYGATSTVSDLTLFVSDLLRPATVSTQMHEDATTVQFPGLDGVLPGYGVQRPNDWGLGFELRDTKSPHWTGAENSPRTYGHFGQSGGFVWVDPEADRALVVLTDRDFGEWALDLWPAISDRVVGAG</sequence>
<dbReference type="AlphaFoldDB" id="A0A1A3N808"/>
<dbReference type="InterPro" id="IPR012338">
    <property type="entry name" value="Beta-lactam/transpept-like"/>
</dbReference>
<evidence type="ECO:0000259" key="1">
    <source>
        <dbReference type="Pfam" id="PF00144"/>
    </source>
</evidence>
<reference evidence="3" key="1">
    <citation type="submission" date="2016-06" db="EMBL/GenBank/DDBJ databases">
        <authorList>
            <person name="Sutton G."/>
            <person name="Brinkac L."/>
            <person name="Sanka R."/>
            <person name="Adams M."/>
            <person name="Lau E."/>
            <person name="Garcia-Basteiro A."/>
            <person name="Lopez-Varela E."/>
            <person name="Palencia S."/>
        </authorList>
    </citation>
    <scope>NUCLEOTIDE SEQUENCE [LARGE SCALE GENOMIC DNA]</scope>
    <source>
        <strain evidence="3">1245139.5</strain>
    </source>
</reference>
<feature type="domain" description="Beta-lactamase-related" evidence="1">
    <location>
        <begin position="12"/>
        <end position="253"/>
    </location>
</feature>